<evidence type="ECO:0000256" key="1">
    <source>
        <dbReference type="SAM" id="MobiDB-lite"/>
    </source>
</evidence>
<sequence>MFLRPKDGEDFAGCLRGLPEHPQTGLSALSHKSAMQLAKPPRSAPRQIAAMVHLCGSPAAGSSQASARTGGGRRTAAGPRVALCSGSSTCEMGFNDEGSALSGEGPAWAATDNIILNRFRGLIEKTSDRVCD</sequence>
<dbReference type="Proteomes" id="UP001221898">
    <property type="component" value="Unassembled WGS sequence"/>
</dbReference>
<proteinExistence type="predicted"/>
<reference evidence="2" key="1">
    <citation type="journal article" date="2023" name="Science">
        <title>Genome structures resolve the early diversification of teleost fishes.</title>
        <authorList>
            <person name="Parey E."/>
            <person name="Louis A."/>
            <person name="Montfort J."/>
            <person name="Bouchez O."/>
            <person name="Roques C."/>
            <person name="Iampietro C."/>
            <person name="Lluch J."/>
            <person name="Castinel A."/>
            <person name="Donnadieu C."/>
            <person name="Desvignes T."/>
            <person name="Floi Bucao C."/>
            <person name="Jouanno E."/>
            <person name="Wen M."/>
            <person name="Mejri S."/>
            <person name="Dirks R."/>
            <person name="Jansen H."/>
            <person name="Henkel C."/>
            <person name="Chen W.J."/>
            <person name="Zahm M."/>
            <person name="Cabau C."/>
            <person name="Klopp C."/>
            <person name="Thompson A.W."/>
            <person name="Robinson-Rechavi M."/>
            <person name="Braasch I."/>
            <person name="Lecointre G."/>
            <person name="Bobe J."/>
            <person name="Postlethwait J.H."/>
            <person name="Berthelot C."/>
            <person name="Roest Crollius H."/>
            <person name="Guiguen Y."/>
        </authorList>
    </citation>
    <scope>NUCLEOTIDE SEQUENCE</scope>
    <source>
        <strain evidence="2">NC1722</strain>
    </source>
</reference>
<dbReference type="EMBL" id="JAINUG010000021">
    <property type="protein sequence ID" value="KAJ8411782.1"/>
    <property type="molecule type" value="Genomic_DNA"/>
</dbReference>
<name>A0AAD7SZT7_9TELE</name>
<dbReference type="AlphaFoldDB" id="A0AAD7SZT7"/>
<keyword evidence="3" id="KW-1185">Reference proteome</keyword>
<feature type="region of interest" description="Disordered" evidence="1">
    <location>
        <begin position="58"/>
        <end position="78"/>
    </location>
</feature>
<comment type="caution">
    <text evidence="2">The sequence shown here is derived from an EMBL/GenBank/DDBJ whole genome shotgun (WGS) entry which is preliminary data.</text>
</comment>
<evidence type="ECO:0000313" key="2">
    <source>
        <dbReference type="EMBL" id="KAJ8411782.1"/>
    </source>
</evidence>
<organism evidence="2 3">
    <name type="scientific">Aldrovandia affinis</name>
    <dbReference type="NCBI Taxonomy" id="143900"/>
    <lineage>
        <taxon>Eukaryota</taxon>
        <taxon>Metazoa</taxon>
        <taxon>Chordata</taxon>
        <taxon>Craniata</taxon>
        <taxon>Vertebrata</taxon>
        <taxon>Euteleostomi</taxon>
        <taxon>Actinopterygii</taxon>
        <taxon>Neopterygii</taxon>
        <taxon>Teleostei</taxon>
        <taxon>Notacanthiformes</taxon>
        <taxon>Halosauridae</taxon>
        <taxon>Aldrovandia</taxon>
    </lineage>
</organism>
<protein>
    <submittedName>
        <fullName evidence="2">Uncharacterized protein</fullName>
    </submittedName>
</protein>
<accession>A0AAD7SZT7</accession>
<evidence type="ECO:0000313" key="3">
    <source>
        <dbReference type="Proteomes" id="UP001221898"/>
    </source>
</evidence>
<gene>
    <name evidence="2" type="ORF">AAFF_G00154200</name>
</gene>
<feature type="region of interest" description="Disordered" evidence="1">
    <location>
        <begin position="23"/>
        <end position="44"/>
    </location>
</feature>